<evidence type="ECO:0000313" key="7">
    <source>
        <dbReference type="Proteomes" id="UP000054248"/>
    </source>
</evidence>
<dbReference type="InterPro" id="IPR001046">
    <property type="entry name" value="NRAMP_fam"/>
</dbReference>
<keyword evidence="2 5" id="KW-0812">Transmembrane</keyword>
<comment type="subcellular location">
    <subcellularLocation>
        <location evidence="1">Membrane</location>
        <topology evidence="1">Multi-pass membrane protein</topology>
    </subcellularLocation>
</comment>
<evidence type="ECO:0000256" key="5">
    <source>
        <dbReference type="SAM" id="Phobius"/>
    </source>
</evidence>
<keyword evidence="3 5" id="KW-1133">Transmembrane helix</keyword>
<feature type="transmembrane region" description="Helical" evidence="5">
    <location>
        <begin position="64"/>
        <end position="84"/>
    </location>
</feature>
<evidence type="ECO:0000256" key="2">
    <source>
        <dbReference type="ARBA" id="ARBA00022692"/>
    </source>
</evidence>
<name>A0A0C3KBV0_9AGAM</name>
<gene>
    <name evidence="6" type="ORF">M407DRAFT_31436</name>
</gene>
<dbReference type="GO" id="GO:0015086">
    <property type="term" value="F:cadmium ion transmembrane transporter activity"/>
    <property type="evidence" value="ECO:0007669"/>
    <property type="project" value="TreeGrafter"/>
</dbReference>
<dbReference type="Pfam" id="PF01566">
    <property type="entry name" value="Nramp"/>
    <property type="match status" value="1"/>
</dbReference>
<feature type="transmembrane region" description="Helical" evidence="5">
    <location>
        <begin position="34"/>
        <end position="52"/>
    </location>
</feature>
<dbReference type="PANTHER" id="PTHR11706:SF101">
    <property type="entry name" value="MANGANESE TRANSPORTER SMF1"/>
    <property type="match status" value="1"/>
</dbReference>
<dbReference type="GO" id="GO:0005886">
    <property type="term" value="C:plasma membrane"/>
    <property type="evidence" value="ECO:0007669"/>
    <property type="project" value="TreeGrafter"/>
</dbReference>
<keyword evidence="4 5" id="KW-0472">Membrane</keyword>
<dbReference type="Proteomes" id="UP000054248">
    <property type="component" value="Unassembled WGS sequence"/>
</dbReference>
<dbReference type="STRING" id="1051891.A0A0C3KBV0"/>
<reference evidence="7" key="2">
    <citation type="submission" date="2015-01" db="EMBL/GenBank/DDBJ databases">
        <title>Evolutionary Origins and Diversification of the Mycorrhizal Mutualists.</title>
        <authorList>
            <consortium name="DOE Joint Genome Institute"/>
            <consortium name="Mycorrhizal Genomics Consortium"/>
            <person name="Kohler A."/>
            <person name="Kuo A."/>
            <person name="Nagy L.G."/>
            <person name="Floudas D."/>
            <person name="Copeland A."/>
            <person name="Barry K.W."/>
            <person name="Cichocki N."/>
            <person name="Veneault-Fourrey C."/>
            <person name="LaButti K."/>
            <person name="Lindquist E.A."/>
            <person name="Lipzen A."/>
            <person name="Lundell T."/>
            <person name="Morin E."/>
            <person name="Murat C."/>
            <person name="Riley R."/>
            <person name="Ohm R."/>
            <person name="Sun H."/>
            <person name="Tunlid A."/>
            <person name="Henrissat B."/>
            <person name="Grigoriev I.V."/>
            <person name="Hibbett D.S."/>
            <person name="Martin F."/>
        </authorList>
    </citation>
    <scope>NUCLEOTIDE SEQUENCE [LARGE SCALE GENOMIC DNA]</scope>
    <source>
        <strain evidence="7">MUT 4182</strain>
    </source>
</reference>
<evidence type="ECO:0000256" key="4">
    <source>
        <dbReference type="ARBA" id="ARBA00023136"/>
    </source>
</evidence>
<dbReference type="PANTHER" id="PTHR11706">
    <property type="entry name" value="SOLUTE CARRIER PROTEIN FAMILY 11 MEMBER"/>
    <property type="match status" value="1"/>
</dbReference>
<reference evidence="6 7" key="1">
    <citation type="submission" date="2014-04" db="EMBL/GenBank/DDBJ databases">
        <authorList>
            <consortium name="DOE Joint Genome Institute"/>
            <person name="Kuo A."/>
            <person name="Girlanda M."/>
            <person name="Perotto S."/>
            <person name="Kohler A."/>
            <person name="Nagy L.G."/>
            <person name="Floudas D."/>
            <person name="Copeland A."/>
            <person name="Barry K.W."/>
            <person name="Cichocki N."/>
            <person name="Veneault-Fourrey C."/>
            <person name="LaButti K."/>
            <person name="Lindquist E.A."/>
            <person name="Lipzen A."/>
            <person name="Lundell T."/>
            <person name="Morin E."/>
            <person name="Murat C."/>
            <person name="Sun H."/>
            <person name="Tunlid A."/>
            <person name="Henrissat B."/>
            <person name="Grigoriev I.V."/>
            <person name="Hibbett D.S."/>
            <person name="Martin F."/>
            <person name="Nordberg H.P."/>
            <person name="Cantor M.N."/>
            <person name="Hua S.X."/>
        </authorList>
    </citation>
    <scope>NUCLEOTIDE SEQUENCE [LARGE SCALE GENOMIC DNA]</scope>
    <source>
        <strain evidence="6 7">MUT 4182</strain>
    </source>
</reference>
<accession>A0A0C3KBV0</accession>
<evidence type="ECO:0000256" key="3">
    <source>
        <dbReference type="ARBA" id="ARBA00022989"/>
    </source>
</evidence>
<dbReference type="GO" id="GO:0030026">
    <property type="term" value="P:intracellular manganese ion homeostasis"/>
    <property type="evidence" value="ECO:0007669"/>
    <property type="project" value="TreeGrafter"/>
</dbReference>
<dbReference type="EMBL" id="KN823252">
    <property type="protein sequence ID" value="KIO18903.1"/>
    <property type="molecule type" value="Genomic_DNA"/>
</dbReference>
<evidence type="ECO:0000256" key="1">
    <source>
        <dbReference type="ARBA" id="ARBA00004141"/>
    </source>
</evidence>
<dbReference type="GO" id="GO:0005384">
    <property type="term" value="F:manganese ion transmembrane transporter activity"/>
    <property type="evidence" value="ECO:0007669"/>
    <property type="project" value="TreeGrafter"/>
</dbReference>
<feature type="transmembrane region" description="Helical" evidence="5">
    <location>
        <begin position="212"/>
        <end position="237"/>
    </location>
</feature>
<feature type="transmembrane region" description="Helical" evidence="5">
    <location>
        <begin position="104"/>
        <end position="127"/>
    </location>
</feature>
<dbReference type="OrthoDB" id="409173at2759"/>
<sequence length="268" mass="28706">MAMGVLYPLYAFSDIAIIATDMAGDLVKSSRNCLYAGVVITAADVVIILVAYRPDGGARSMRAFDVIIACLVLAAFVSFFVLLVRIKPDWPHVFEGYLPSKVLAAPGALYTGTGIIGATVMPHGLFLGSRLSTIDRLAPAPSASARSSATDLTAVEPDLPFLDRSVSKLKKILTHMEEDEKDELRKVAVEANSDFVGVGWVRTHLAHATVDIVLSLLCFAITINSAILIVAATSFYYRRDASGTGEGVGDLFDAYALIKEYIGKGMNI</sequence>
<dbReference type="PRINTS" id="PR00447">
    <property type="entry name" value="NATRESASSCMP"/>
</dbReference>
<proteinExistence type="predicted"/>
<organism evidence="6 7">
    <name type="scientific">Tulasnella calospora MUT 4182</name>
    <dbReference type="NCBI Taxonomy" id="1051891"/>
    <lineage>
        <taxon>Eukaryota</taxon>
        <taxon>Fungi</taxon>
        <taxon>Dikarya</taxon>
        <taxon>Basidiomycota</taxon>
        <taxon>Agaricomycotina</taxon>
        <taxon>Agaricomycetes</taxon>
        <taxon>Cantharellales</taxon>
        <taxon>Tulasnellaceae</taxon>
        <taxon>Tulasnella</taxon>
    </lineage>
</organism>
<dbReference type="AlphaFoldDB" id="A0A0C3KBV0"/>
<dbReference type="GO" id="GO:0034755">
    <property type="term" value="P:iron ion transmembrane transport"/>
    <property type="evidence" value="ECO:0007669"/>
    <property type="project" value="TreeGrafter"/>
</dbReference>
<dbReference type="HOGENOM" id="CLU_1038974_0_0_1"/>
<keyword evidence="7" id="KW-1185">Reference proteome</keyword>
<evidence type="ECO:0000313" key="6">
    <source>
        <dbReference type="EMBL" id="KIO18903.1"/>
    </source>
</evidence>
<protein>
    <submittedName>
        <fullName evidence="6">Uncharacterized protein</fullName>
    </submittedName>
</protein>